<evidence type="ECO:0000313" key="2">
    <source>
        <dbReference type="Proteomes" id="UP000265520"/>
    </source>
</evidence>
<keyword evidence="2" id="KW-1185">Reference proteome</keyword>
<evidence type="ECO:0000313" key="1">
    <source>
        <dbReference type="EMBL" id="MCI18529.1"/>
    </source>
</evidence>
<reference evidence="1 2" key="1">
    <citation type="journal article" date="2018" name="Front. Plant Sci.">
        <title>Red Clover (Trifolium pratense) and Zigzag Clover (T. medium) - A Picture of Genomic Similarities and Differences.</title>
        <authorList>
            <person name="Dluhosova J."/>
            <person name="Istvanek J."/>
            <person name="Nedelnik J."/>
            <person name="Repkova J."/>
        </authorList>
    </citation>
    <scope>NUCLEOTIDE SEQUENCE [LARGE SCALE GENOMIC DNA]</scope>
    <source>
        <strain evidence="2">cv. 10/8</strain>
        <tissue evidence="1">Leaf</tissue>
    </source>
</reference>
<organism evidence="1 2">
    <name type="scientific">Trifolium medium</name>
    <dbReference type="NCBI Taxonomy" id="97028"/>
    <lineage>
        <taxon>Eukaryota</taxon>
        <taxon>Viridiplantae</taxon>
        <taxon>Streptophyta</taxon>
        <taxon>Embryophyta</taxon>
        <taxon>Tracheophyta</taxon>
        <taxon>Spermatophyta</taxon>
        <taxon>Magnoliopsida</taxon>
        <taxon>eudicotyledons</taxon>
        <taxon>Gunneridae</taxon>
        <taxon>Pentapetalae</taxon>
        <taxon>rosids</taxon>
        <taxon>fabids</taxon>
        <taxon>Fabales</taxon>
        <taxon>Fabaceae</taxon>
        <taxon>Papilionoideae</taxon>
        <taxon>50 kb inversion clade</taxon>
        <taxon>NPAAA clade</taxon>
        <taxon>Hologalegina</taxon>
        <taxon>IRL clade</taxon>
        <taxon>Trifolieae</taxon>
        <taxon>Trifolium</taxon>
    </lineage>
</organism>
<name>A0A392Q3V4_9FABA</name>
<sequence length="78" mass="8188">MNLLSSGKGWPCRNGAGGGCACDELPGPDIDFAPFVLLDFFVGFSTGGDSAGCFFLPMAELGFGDLNWDFVKGFEKIG</sequence>
<accession>A0A392Q3V4</accession>
<dbReference type="AlphaFoldDB" id="A0A392Q3V4"/>
<protein>
    <submittedName>
        <fullName evidence="1">Uncharacterized protein</fullName>
    </submittedName>
</protein>
<feature type="non-terminal residue" evidence="1">
    <location>
        <position position="78"/>
    </location>
</feature>
<dbReference type="EMBL" id="LXQA010110586">
    <property type="protein sequence ID" value="MCI18529.1"/>
    <property type="molecule type" value="Genomic_DNA"/>
</dbReference>
<proteinExistence type="predicted"/>
<dbReference type="Proteomes" id="UP000265520">
    <property type="component" value="Unassembled WGS sequence"/>
</dbReference>
<comment type="caution">
    <text evidence="1">The sequence shown here is derived from an EMBL/GenBank/DDBJ whole genome shotgun (WGS) entry which is preliminary data.</text>
</comment>